<accession>A0A8J8SH44</accession>
<dbReference type="InterPro" id="IPR011335">
    <property type="entry name" value="Restrct_endonuc-II-like"/>
</dbReference>
<proteinExistence type="inferred from homology"/>
<dbReference type="NCBIfam" id="TIGR00252">
    <property type="entry name" value="YraN family protein"/>
    <property type="match status" value="1"/>
</dbReference>
<dbReference type="InterPro" id="IPR003509">
    <property type="entry name" value="UPF0102_YraN-like"/>
</dbReference>
<protein>
    <recommendedName>
        <fullName evidence="2">UPF0102 protein HZI73_12055</fullName>
    </recommendedName>
</protein>
<dbReference type="InterPro" id="IPR011856">
    <property type="entry name" value="tRNA_endonuc-like_dom_sf"/>
</dbReference>
<dbReference type="NCBIfam" id="NF009150">
    <property type="entry name" value="PRK12497.1-3"/>
    <property type="match status" value="1"/>
</dbReference>
<dbReference type="SUPFAM" id="SSF52980">
    <property type="entry name" value="Restriction endonuclease-like"/>
    <property type="match status" value="1"/>
</dbReference>
<dbReference type="PANTHER" id="PTHR34039">
    <property type="entry name" value="UPF0102 PROTEIN YRAN"/>
    <property type="match status" value="1"/>
</dbReference>
<dbReference type="KEGG" id="vpy:HZI73_12055"/>
<dbReference type="AlphaFoldDB" id="A0A8J8SH44"/>
<evidence type="ECO:0000313" key="4">
    <source>
        <dbReference type="Proteomes" id="UP000683246"/>
    </source>
</evidence>
<gene>
    <name evidence="3" type="ORF">HZI73_12055</name>
</gene>
<dbReference type="GO" id="GO:0003676">
    <property type="term" value="F:nucleic acid binding"/>
    <property type="evidence" value="ECO:0007669"/>
    <property type="project" value="InterPro"/>
</dbReference>
<dbReference type="Pfam" id="PF02021">
    <property type="entry name" value="UPF0102"/>
    <property type="match status" value="1"/>
</dbReference>
<dbReference type="Gene3D" id="3.40.1350.10">
    <property type="match status" value="1"/>
</dbReference>
<dbReference type="PANTHER" id="PTHR34039:SF1">
    <property type="entry name" value="UPF0102 PROTEIN YRAN"/>
    <property type="match status" value="1"/>
</dbReference>
<evidence type="ECO:0000256" key="1">
    <source>
        <dbReference type="ARBA" id="ARBA00006738"/>
    </source>
</evidence>
<name>A0A8J8SH44_9FIRM</name>
<dbReference type="NCBIfam" id="NF009154">
    <property type="entry name" value="PRK12497.3-3"/>
    <property type="match status" value="1"/>
</dbReference>
<dbReference type="Proteomes" id="UP000683246">
    <property type="component" value="Chromosome"/>
</dbReference>
<comment type="similarity">
    <text evidence="1 2">Belongs to the UPF0102 family.</text>
</comment>
<keyword evidence="4" id="KW-1185">Reference proteome</keyword>
<reference evidence="3" key="1">
    <citation type="submission" date="2020-07" db="EMBL/GenBank/DDBJ databases">
        <title>Vallitalea pronyensis genome.</title>
        <authorList>
            <person name="Postec A."/>
        </authorList>
    </citation>
    <scope>NUCLEOTIDE SEQUENCE</scope>
    <source>
        <strain evidence="3">FatNI3</strain>
    </source>
</reference>
<dbReference type="CDD" id="cd20736">
    <property type="entry name" value="PoNe_Nuclease"/>
    <property type="match status" value="1"/>
</dbReference>
<sequence>MSRNNRAVGAKGEAIATWFLEKNGYTILDRNYRCRIGEIDIIGKDGDYLVFIEVKYRKDTKTGYPSEAVGYYKQQRIIKTAMHYAKVKGLFKCNVRFDVVEIVDKKIRVIKNAFSC</sequence>
<dbReference type="RefSeq" id="WP_212698474.1">
    <property type="nucleotide sequence ID" value="NZ_CP058649.1"/>
</dbReference>
<evidence type="ECO:0000313" key="3">
    <source>
        <dbReference type="EMBL" id="QUI22978.1"/>
    </source>
</evidence>
<dbReference type="EMBL" id="CP058649">
    <property type="protein sequence ID" value="QUI22978.1"/>
    <property type="molecule type" value="Genomic_DNA"/>
</dbReference>
<dbReference type="HAMAP" id="MF_00048">
    <property type="entry name" value="UPF0102"/>
    <property type="match status" value="1"/>
</dbReference>
<evidence type="ECO:0000256" key="2">
    <source>
        <dbReference type="HAMAP-Rule" id="MF_00048"/>
    </source>
</evidence>
<organism evidence="3 4">
    <name type="scientific">Vallitalea pronyensis</name>
    <dbReference type="NCBI Taxonomy" id="1348613"/>
    <lineage>
        <taxon>Bacteria</taxon>
        <taxon>Bacillati</taxon>
        <taxon>Bacillota</taxon>
        <taxon>Clostridia</taxon>
        <taxon>Lachnospirales</taxon>
        <taxon>Vallitaleaceae</taxon>
        <taxon>Vallitalea</taxon>
    </lineage>
</organism>